<organism evidence="3 4">
    <name type="scientific">Sediminimonas qiaohouensis</name>
    <dbReference type="NCBI Taxonomy" id="552061"/>
    <lineage>
        <taxon>Bacteria</taxon>
        <taxon>Pseudomonadati</taxon>
        <taxon>Pseudomonadota</taxon>
        <taxon>Alphaproteobacteria</taxon>
        <taxon>Rhodobacterales</taxon>
        <taxon>Roseobacteraceae</taxon>
        <taxon>Sediminimonas</taxon>
    </lineage>
</organism>
<dbReference type="InterPro" id="IPR028087">
    <property type="entry name" value="Tad_N"/>
</dbReference>
<feature type="transmembrane region" description="Helical" evidence="1">
    <location>
        <begin position="34"/>
        <end position="57"/>
    </location>
</feature>
<keyword evidence="1" id="KW-1133">Transmembrane helix</keyword>
<evidence type="ECO:0000256" key="1">
    <source>
        <dbReference type="SAM" id="Phobius"/>
    </source>
</evidence>
<feature type="domain" description="Putative Flp pilus-assembly TadG-like N-terminal" evidence="2">
    <location>
        <begin position="33"/>
        <end position="78"/>
    </location>
</feature>
<comment type="caution">
    <text evidence="3">The sequence shown here is derived from an EMBL/GenBank/DDBJ whole genome shotgun (WGS) entry which is preliminary data.</text>
</comment>
<protein>
    <submittedName>
        <fullName evidence="3">Pilus assembly protein</fullName>
    </submittedName>
</protein>
<dbReference type="SUPFAM" id="SSF53300">
    <property type="entry name" value="vWA-like"/>
    <property type="match status" value="1"/>
</dbReference>
<accession>A0A7C9HLQ1</accession>
<name>A0A7C9HLQ1_9RHOB</name>
<dbReference type="InterPro" id="IPR036465">
    <property type="entry name" value="vWFA_dom_sf"/>
</dbReference>
<dbReference type="Proteomes" id="UP000483078">
    <property type="component" value="Unassembled WGS sequence"/>
</dbReference>
<sequence>MRLCQKAKPSCDAHSVRDRVLGHMHRFARQEDGVMVILSLYMFLIMILVGGIGVDLMRFEMERTRLQNTLDRAVLAAADLDQTLDPKDVVMNYFDKSGLGNHLTRDDVTVTQGVGFRKVQATARSTFDTHFMHLTGVETLTAPGAGAAEESIGSVEVSLVLDISGSMNSNSRLSRLKPAARGFVDTILDNSEEGNVSVSVVPYATQVNAGEALLDQYTTTHEHDYSHCVNFIADEYSKPNLARDVAMQRTGHFDVFTYSEDPISTPVCPTRAESEILPLSGDRTTLHNHINSLTAKGNTSIDIGMKWGTTLLDPGTRSVVSDLVAAGEISSDFEGRPSDYRDGETLKIVVLMSDGQNTNQYMLNPSLRDGDSEVWYNEETGRYSVYKSERETNYYWPHSNDWHDHPYGNGTYTQCQWEYVNWQWQYLCSEQDEPGSAVRLTYPELWAQVSLAWNAYYNYEFSSSAWADWYNSAHTYLNGTAKDQRTDHICDAAKDEGIIVFTIGFEAPHSGRRVLKRCASSASHYFDVEGLEIEEAFASIAASIRKLRLTQ</sequence>
<evidence type="ECO:0000259" key="2">
    <source>
        <dbReference type="Pfam" id="PF13400"/>
    </source>
</evidence>
<proteinExistence type="predicted"/>
<dbReference type="EMBL" id="VENJ01000006">
    <property type="protein sequence ID" value="MTJ04023.1"/>
    <property type="molecule type" value="Genomic_DNA"/>
</dbReference>
<keyword evidence="1" id="KW-0812">Transmembrane</keyword>
<gene>
    <name evidence="3" type="ORF">FH759_04920</name>
</gene>
<evidence type="ECO:0000313" key="3">
    <source>
        <dbReference type="EMBL" id="MTJ04023.1"/>
    </source>
</evidence>
<keyword evidence="1" id="KW-0472">Membrane</keyword>
<dbReference type="Pfam" id="PF13400">
    <property type="entry name" value="Tad"/>
    <property type="match status" value="1"/>
</dbReference>
<dbReference type="AlphaFoldDB" id="A0A7C9HLQ1"/>
<dbReference type="Gene3D" id="3.40.50.410">
    <property type="entry name" value="von Willebrand factor, type A domain"/>
    <property type="match status" value="1"/>
</dbReference>
<evidence type="ECO:0000313" key="4">
    <source>
        <dbReference type="Proteomes" id="UP000483078"/>
    </source>
</evidence>
<reference evidence="3 4" key="1">
    <citation type="submission" date="2019-06" db="EMBL/GenBank/DDBJ databases">
        <title>Enrichment of Autotrophic Halophilic Microorganisms from Red Sea Brine Pool Using Microbial Electrosynthesis System.</title>
        <authorList>
            <person name="Alqahtani M.F."/>
            <person name="Bajracharya S."/>
            <person name="Katuri K.P."/>
            <person name="Ali M."/>
            <person name="Saikaly P.E."/>
        </authorList>
    </citation>
    <scope>NUCLEOTIDE SEQUENCE [LARGE SCALE GENOMIC DNA]</scope>
    <source>
        <strain evidence="3">MES6</strain>
    </source>
</reference>